<organism evidence="13 14">
    <name type="scientific">Manihot esculenta</name>
    <name type="common">Cassava</name>
    <name type="synonym">Jatropha manihot</name>
    <dbReference type="NCBI Taxonomy" id="3983"/>
    <lineage>
        <taxon>Eukaryota</taxon>
        <taxon>Viridiplantae</taxon>
        <taxon>Streptophyta</taxon>
        <taxon>Embryophyta</taxon>
        <taxon>Tracheophyta</taxon>
        <taxon>Spermatophyta</taxon>
        <taxon>Magnoliopsida</taxon>
        <taxon>eudicotyledons</taxon>
        <taxon>Gunneridae</taxon>
        <taxon>Pentapetalae</taxon>
        <taxon>rosids</taxon>
        <taxon>fabids</taxon>
        <taxon>Malpighiales</taxon>
        <taxon>Euphorbiaceae</taxon>
        <taxon>Crotonoideae</taxon>
        <taxon>Manihoteae</taxon>
        <taxon>Manihot</taxon>
    </lineage>
</organism>
<dbReference type="Gramene" id="Manes.06G000300.1.v8.1">
    <property type="protein sequence ID" value="Manes.06G000300.1.v8.1.CDS"/>
    <property type="gene ID" value="Manes.06G000300.v8.1"/>
</dbReference>
<keyword evidence="5 8" id="KW-0371">Homeobox</keyword>
<name>A0A2C9VLF1_MANES</name>
<dbReference type="PANTHER" id="PTHR45714">
    <property type="entry name" value="HOMEOBOX-LEUCINE ZIPPER PROTEIN HAT14"/>
    <property type="match status" value="1"/>
</dbReference>
<comment type="caution">
    <text evidence="13">The sequence shown here is derived from an EMBL/GenBank/DDBJ whole genome shotgun (WGS) entry which is preliminary data.</text>
</comment>
<feature type="coiled-coil region" evidence="10">
    <location>
        <begin position="157"/>
        <end position="194"/>
    </location>
</feature>
<feature type="compositionally biased region" description="Basic and acidic residues" evidence="11">
    <location>
        <begin position="78"/>
        <end position="91"/>
    </location>
</feature>
<dbReference type="AlphaFoldDB" id="A0A2C9VLF1"/>
<dbReference type="InterPro" id="IPR003106">
    <property type="entry name" value="Leu_zip_homeo"/>
</dbReference>
<evidence type="ECO:0000256" key="9">
    <source>
        <dbReference type="RuleBase" id="RU000682"/>
    </source>
</evidence>
<comment type="similarity">
    <text evidence="2">Belongs to the HD-ZIP homeobox family. Class II subfamily.</text>
</comment>
<dbReference type="PANTHER" id="PTHR45714:SF72">
    <property type="entry name" value="HOMEOBOX-LEUCINE ZIPPER PROTEIN HOX26-RELATED"/>
    <property type="match status" value="1"/>
</dbReference>
<feature type="region of interest" description="Disordered" evidence="11">
    <location>
        <begin position="49"/>
        <end position="95"/>
    </location>
</feature>
<keyword evidence="10" id="KW-0175">Coiled coil</keyword>
<evidence type="ECO:0000256" key="1">
    <source>
        <dbReference type="ARBA" id="ARBA00004123"/>
    </source>
</evidence>
<keyword evidence="14" id="KW-1185">Reference proteome</keyword>
<evidence type="ECO:0000256" key="4">
    <source>
        <dbReference type="ARBA" id="ARBA00023125"/>
    </source>
</evidence>
<gene>
    <name evidence="13" type="ORF">MANES_06G000300v8</name>
</gene>
<accession>A0A2C9VLF1</accession>
<dbReference type="SMART" id="SM00389">
    <property type="entry name" value="HOX"/>
    <property type="match status" value="1"/>
</dbReference>
<keyword evidence="7 8" id="KW-0539">Nucleus</keyword>
<evidence type="ECO:0000313" key="14">
    <source>
        <dbReference type="Proteomes" id="UP000091857"/>
    </source>
</evidence>
<dbReference type="GO" id="GO:0043565">
    <property type="term" value="F:sequence-specific DNA binding"/>
    <property type="evidence" value="ECO:0007669"/>
    <property type="project" value="InterPro"/>
</dbReference>
<reference evidence="14" key="1">
    <citation type="journal article" date="2016" name="Nat. Biotechnol.">
        <title>Sequencing wild and cultivated cassava and related species reveals extensive interspecific hybridization and genetic diversity.</title>
        <authorList>
            <person name="Bredeson J.V."/>
            <person name="Lyons J.B."/>
            <person name="Prochnik S.E."/>
            <person name="Wu G.A."/>
            <person name="Ha C.M."/>
            <person name="Edsinger-Gonzales E."/>
            <person name="Grimwood J."/>
            <person name="Schmutz J."/>
            <person name="Rabbi I.Y."/>
            <person name="Egesi C."/>
            <person name="Nauluvula P."/>
            <person name="Lebot V."/>
            <person name="Ndunguru J."/>
            <person name="Mkamilo G."/>
            <person name="Bart R.S."/>
            <person name="Setter T.L."/>
            <person name="Gleadow R.M."/>
            <person name="Kulakow P."/>
            <person name="Ferguson M.E."/>
            <person name="Rounsley S."/>
            <person name="Rokhsar D.S."/>
        </authorList>
    </citation>
    <scope>NUCLEOTIDE SEQUENCE [LARGE SCALE GENOMIC DNA]</scope>
    <source>
        <strain evidence="14">cv. AM560-2</strain>
    </source>
</reference>
<dbReference type="PROSITE" id="PS50071">
    <property type="entry name" value="HOMEOBOX_2"/>
    <property type="match status" value="1"/>
</dbReference>
<evidence type="ECO:0000256" key="11">
    <source>
        <dbReference type="SAM" id="MobiDB-lite"/>
    </source>
</evidence>
<keyword evidence="3" id="KW-0805">Transcription regulation</keyword>
<dbReference type="GO" id="GO:0000981">
    <property type="term" value="F:DNA-binding transcription factor activity, RNA polymerase II-specific"/>
    <property type="evidence" value="ECO:0007669"/>
    <property type="project" value="InterPro"/>
</dbReference>
<dbReference type="GO" id="GO:0005634">
    <property type="term" value="C:nucleus"/>
    <property type="evidence" value="ECO:0007669"/>
    <property type="project" value="UniProtKB-SubCell"/>
</dbReference>
<dbReference type="EMBL" id="CM004392">
    <property type="protein sequence ID" value="OAY46446.1"/>
    <property type="molecule type" value="Genomic_DNA"/>
</dbReference>
<dbReference type="InterPro" id="IPR009057">
    <property type="entry name" value="Homeodomain-like_sf"/>
</dbReference>
<dbReference type="InterPro" id="IPR050762">
    <property type="entry name" value="HD-ZIP_Homeobox_LZ_Class_II"/>
</dbReference>
<feature type="domain" description="Homeobox" evidence="12">
    <location>
        <begin position="98"/>
        <end position="158"/>
    </location>
</feature>
<dbReference type="Gene3D" id="1.10.10.60">
    <property type="entry name" value="Homeodomain-like"/>
    <property type="match status" value="1"/>
</dbReference>
<dbReference type="PROSITE" id="PS00027">
    <property type="entry name" value="HOMEOBOX_1"/>
    <property type="match status" value="1"/>
</dbReference>
<dbReference type="SUPFAM" id="SSF46689">
    <property type="entry name" value="Homeodomain-like"/>
    <property type="match status" value="1"/>
</dbReference>
<proteinExistence type="inferred from homology"/>
<dbReference type="SMR" id="A0A2C9VLF1"/>
<protein>
    <recommendedName>
        <fullName evidence="12">Homeobox domain-containing protein</fullName>
    </recommendedName>
</protein>
<dbReference type="CDD" id="cd00086">
    <property type="entry name" value="homeodomain"/>
    <property type="match status" value="1"/>
</dbReference>
<keyword evidence="4 8" id="KW-0238">DNA-binding</keyword>
<dbReference type="InterPro" id="IPR017970">
    <property type="entry name" value="Homeobox_CS"/>
</dbReference>
<evidence type="ECO:0000256" key="5">
    <source>
        <dbReference type="ARBA" id="ARBA00023155"/>
    </source>
</evidence>
<feature type="DNA-binding region" description="Homeobox" evidence="8">
    <location>
        <begin position="100"/>
        <end position="159"/>
    </location>
</feature>
<evidence type="ECO:0000256" key="3">
    <source>
        <dbReference type="ARBA" id="ARBA00023015"/>
    </source>
</evidence>
<dbReference type="Pfam" id="PF00046">
    <property type="entry name" value="Homeodomain"/>
    <property type="match status" value="1"/>
</dbReference>
<dbReference type="SMART" id="SM00340">
    <property type="entry name" value="HALZ"/>
    <property type="match status" value="1"/>
</dbReference>
<evidence type="ECO:0000259" key="12">
    <source>
        <dbReference type="PROSITE" id="PS50071"/>
    </source>
</evidence>
<comment type="subcellular location">
    <subcellularLocation>
        <location evidence="1 8 9">Nucleus</location>
    </subcellularLocation>
</comment>
<evidence type="ECO:0000256" key="7">
    <source>
        <dbReference type="ARBA" id="ARBA00023242"/>
    </source>
</evidence>
<sequence length="223" mass="25809">MEDHEDEYCNTGLGLKLGMTHYVPKGPKRRNNDKSRVCLDLSFTLCPKEQEGKGKDEDEEEEEEKSISIRGSSFKSVHHQDDEEHANDKGNDFISINKNSSRKKLKLTKEQSTLLEDSFKLHTTLNPIQKLELAEQLNLTARQVEVWFQNRRARIKLKQTEVDCEFLKRCCESLRDENTRLKKELQQLRSLELTRGSPLCLHLPMCPSCEKAAAFGRGPHRQQ</sequence>
<keyword evidence="6" id="KW-0804">Transcription</keyword>
<evidence type="ECO:0000313" key="13">
    <source>
        <dbReference type="EMBL" id="OAY46446.1"/>
    </source>
</evidence>
<evidence type="ECO:0000256" key="10">
    <source>
        <dbReference type="SAM" id="Coils"/>
    </source>
</evidence>
<evidence type="ECO:0000256" key="8">
    <source>
        <dbReference type="PROSITE-ProRule" id="PRU00108"/>
    </source>
</evidence>
<dbReference type="Proteomes" id="UP000091857">
    <property type="component" value="Chromosome 6"/>
</dbReference>
<dbReference type="Pfam" id="PF02183">
    <property type="entry name" value="HALZ"/>
    <property type="match status" value="1"/>
</dbReference>
<evidence type="ECO:0000256" key="2">
    <source>
        <dbReference type="ARBA" id="ARBA00006074"/>
    </source>
</evidence>
<dbReference type="InterPro" id="IPR001356">
    <property type="entry name" value="HD"/>
</dbReference>
<evidence type="ECO:0000256" key="6">
    <source>
        <dbReference type="ARBA" id="ARBA00023163"/>
    </source>
</evidence>